<evidence type="ECO:0000256" key="1">
    <source>
        <dbReference type="SAM" id="SignalP"/>
    </source>
</evidence>
<sequence length="178" mass="18742">MRKPRPVLALCALFVATSCAAPAAGHDSDPVTSAAPVIERRDASDADRSVVGFGTDFRFESGLVVTVSGPKIFRPSDSAYPRAGRAAAFGVVVYNETGQPYRLSSLSVSALASERPTKQVVDPTQGYTGIADADRDIPPGEIVRLQIAFVVPDQPSTVHLNVRPDTSTPTRAVYGGSV</sequence>
<feature type="chain" id="PRO_5037657696" description="DUF4352 domain-containing protein" evidence="1">
    <location>
        <begin position="24"/>
        <end position="178"/>
    </location>
</feature>
<evidence type="ECO:0000313" key="3">
    <source>
        <dbReference type="Proteomes" id="UP000635245"/>
    </source>
</evidence>
<keyword evidence="3" id="KW-1185">Reference proteome</keyword>
<dbReference type="EMBL" id="JAENJH010000003">
    <property type="protein sequence ID" value="MBK1785892.1"/>
    <property type="molecule type" value="Genomic_DNA"/>
</dbReference>
<dbReference type="Proteomes" id="UP000635245">
    <property type="component" value="Unassembled WGS sequence"/>
</dbReference>
<accession>A0A934V4Y8</accession>
<dbReference type="PROSITE" id="PS51257">
    <property type="entry name" value="PROKAR_LIPOPROTEIN"/>
    <property type="match status" value="1"/>
</dbReference>
<dbReference type="AlphaFoldDB" id="A0A934V4Y8"/>
<name>A0A934V4Y8_9PSEU</name>
<evidence type="ECO:0008006" key="4">
    <source>
        <dbReference type="Google" id="ProtNLM"/>
    </source>
</evidence>
<proteinExistence type="predicted"/>
<dbReference type="RefSeq" id="WP_200318896.1">
    <property type="nucleotide sequence ID" value="NZ_JAENJH010000003.1"/>
</dbReference>
<comment type="caution">
    <text evidence="2">The sequence shown here is derived from an EMBL/GenBank/DDBJ whole genome shotgun (WGS) entry which is preliminary data.</text>
</comment>
<organism evidence="2 3">
    <name type="scientific">Prauserella cavernicola</name>
    <dbReference type="NCBI Taxonomy" id="2800127"/>
    <lineage>
        <taxon>Bacteria</taxon>
        <taxon>Bacillati</taxon>
        <taxon>Actinomycetota</taxon>
        <taxon>Actinomycetes</taxon>
        <taxon>Pseudonocardiales</taxon>
        <taxon>Pseudonocardiaceae</taxon>
        <taxon>Prauserella</taxon>
    </lineage>
</organism>
<reference evidence="2" key="1">
    <citation type="submission" date="2020-12" db="EMBL/GenBank/DDBJ databases">
        <title>Prauserella sp. ASG 168, a novel actinomycete isolated from cave rock.</title>
        <authorList>
            <person name="Suriyachadkun C."/>
        </authorList>
    </citation>
    <scope>NUCLEOTIDE SEQUENCE</scope>
    <source>
        <strain evidence="2">ASG 168</strain>
    </source>
</reference>
<evidence type="ECO:0000313" key="2">
    <source>
        <dbReference type="EMBL" id="MBK1785892.1"/>
    </source>
</evidence>
<protein>
    <recommendedName>
        <fullName evidence="4">DUF4352 domain-containing protein</fullName>
    </recommendedName>
</protein>
<gene>
    <name evidence="2" type="ORF">JHE00_16285</name>
</gene>
<keyword evidence="1" id="KW-0732">Signal</keyword>
<feature type="signal peptide" evidence="1">
    <location>
        <begin position="1"/>
        <end position="23"/>
    </location>
</feature>